<dbReference type="Pfam" id="PF05656">
    <property type="entry name" value="DUF805"/>
    <property type="match status" value="1"/>
</dbReference>
<gene>
    <name evidence="3" type="ORF">FQ330_02010</name>
</gene>
<keyword evidence="2" id="KW-1133">Transmembrane helix</keyword>
<feature type="region of interest" description="Disordered" evidence="1">
    <location>
        <begin position="196"/>
        <end position="261"/>
    </location>
</feature>
<proteinExistence type="predicted"/>
<evidence type="ECO:0000313" key="4">
    <source>
        <dbReference type="Proteomes" id="UP000323221"/>
    </source>
</evidence>
<feature type="transmembrane region" description="Helical" evidence="2">
    <location>
        <begin position="127"/>
        <end position="148"/>
    </location>
</feature>
<feature type="compositionally biased region" description="Gly residues" evidence="1">
    <location>
        <begin position="222"/>
        <end position="233"/>
    </location>
</feature>
<dbReference type="InterPro" id="IPR008523">
    <property type="entry name" value="DUF805"/>
</dbReference>
<feature type="transmembrane region" description="Helical" evidence="2">
    <location>
        <begin position="42"/>
        <end position="67"/>
    </location>
</feature>
<dbReference type="EMBL" id="VOIR01000011">
    <property type="protein sequence ID" value="KAA6436212.1"/>
    <property type="molecule type" value="Genomic_DNA"/>
</dbReference>
<comment type="caution">
    <text evidence="3">The sequence shown here is derived from an EMBL/GenBank/DDBJ whole genome shotgun (WGS) entry which is preliminary data.</text>
</comment>
<keyword evidence="4" id="KW-1185">Reference proteome</keyword>
<dbReference type="OrthoDB" id="9812349at2"/>
<sequence length="261" mass="27143">MMSPVSTSAVGQPLPGASFGQSVRRFFQGFLVFSGRASRSEFWWAMLFTFLVSLLSQVPFWIAWIGFMMQAVSVEAAGVGADQEALLAPLGAMFGWLALLVVVSLALAVPTYAVMWRRVQDAGFHGAFALLSLVGLGIVPLVMCFFPSNPLGARFDRGATAQAWDAGQPSLAQPYAASGYGAPAAYGQGGGYGQGAASGQSSPYDAPRAEQQPYSSPAYGGQSYGGQSYGGQSYGAAPYGSTPDASPGDAGPAHGRHSDDR</sequence>
<evidence type="ECO:0000256" key="2">
    <source>
        <dbReference type="SAM" id="Phobius"/>
    </source>
</evidence>
<evidence type="ECO:0000313" key="3">
    <source>
        <dbReference type="EMBL" id="KAA6436212.1"/>
    </source>
</evidence>
<reference evidence="3 4" key="1">
    <citation type="submission" date="2019-08" db="EMBL/GenBank/DDBJ databases">
        <title>Agrococcus lahaulensis sp. nov., isolated from a cold desert of the Indian Himalayas.</title>
        <authorList>
            <person name="Qu J.H."/>
        </authorList>
    </citation>
    <scope>NUCLEOTIDE SEQUENCE [LARGE SCALE GENOMIC DNA]</scope>
    <source>
        <strain evidence="3 4">NS18</strain>
    </source>
</reference>
<keyword evidence="2" id="KW-0812">Transmembrane</keyword>
<dbReference type="Proteomes" id="UP000323221">
    <property type="component" value="Unassembled WGS sequence"/>
</dbReference>
<dbReference type="PANTHER" id="PTHR34980">
    <property type="entry name" value="INNER MEMBRANE PROTEIN-RELATED-RELATED"/>
    <property type="match status" value="1"/>
</dbReference>
<organism evidence="3 4">
    <name type="scientific">Agrococcus sediminis</name>
    <dbReference type="NCBI Taxonomy" id="2599924"/>
    <lineage>
        <taxon>Bacteria</taxon>
        <taxon>Bacillati</taxon>
        <taxon>Actinomycetota</taxon>
        <taxon>Actinomycetes</taxon>
        <taxon>Micrococcales</taxon>
        <taxon>Microbacteriaceae</taxon>
        <taxon>Agrococcus</taxon>
    </lineage>
</organism>
<dbReference type="AlphaFoldDB" id="A0A5M8QPU9"/>
<feature type="transmembrane region" description="Helical" evidence="2">
    <location>
        <begin position="87"/>
        <end position="115"/>
    </location>
</feature>
<name>A0A5M8QPU9_9MICO</name>
<dbReference type="PANTHER" id="PTHR34980:SF2">
    <property type="entry name" value="INNER MEMBRANE PROTEIN YHAH-RELATED"/>
    <property type="match status" value="1"/>
</dbReference>
<protein>
    <submittedName>
        <fullName evidence="3">DUF805 domain-containing protein</fullName>
    </submittedName>
</protein>
<keyword evidence="2" id="KW-0472">Membrane</keyword>
<evidence type="ECO:0000256" key="1">
    <source>
        <dbReference type="SAM" id="MobiDB-lite"/>
    </source>
</evidence>
<dbReference type="GO" id="GO:0005886">
    <property type="term" value="C:plasma membrane"/>
    <property type="evidence" value="ECO:0007669"/>
    <property type="project" value="TreeGrafter"/>
</dbReference>
<accession>A0A5M8QPU9</accession>